<feature type="region of interest" description="Disordered" evidence="1">
    <location>
        <begin position="55"/>
        <end position="80"/>
    </location>
</feature>
<dbReference type="EMBL" id="CVRI01000038">
    <property type="protein sequence ID" value="CRK94201.1"/>
    <property type="molecule type" value="Genomic_DNA"/>
</dbReference>
<reference evidence="2 3" key="1">
    <citation type="submission" date="2015-04" db="EMBL/GenBank/DDBJ databases">
        <authorList>
            <person name="Syromyatnikov M.Y."/>
            <person name="Popov V.N."/>
        </authorList>
    </citation>
    <scope>NUCLEOTIDE SEQUENCE [LARGE SCALE GENOMIC DNA]</scope>
</reference>
<keyword evidence="3" id="KW-1185">Reference proteome</keyword>
<dbReference type="Proteomes" id="UP000183832">
    <property type="component" value="Unassembled WGS sequence"/>
</dbReference>
<proteinExistence type="predicted"/>
<accession>A0A1J1I703</accession>
<organism evidence="2 3">
    <name type="scientific">Clunio marinus</name>
    <dbReference type="NCBI Taxonomy" id="568069"/>
    <lineage>
        <taxon>Eukaryota</taxon>
        <taxon>Metazoa</taxon>
        <taxon>Ecdysozoa</taxon>
        <taxon>Arthropoda</taxon>
        <taxon>Hexapoda</taxon>
        <taxon>Insecta</taxon>
        <taxon>Pterygota</taxon>
        <taxon>Neoptera</taxon>
        <taxon>Endopterygota</taxon>
        <taxon>Diptera</taxon>
        <taxon>Nematocera</taxon>
        <taxon>Chironomoidea</taxon>
        <taxon>Chironomidae</taxon>
        <taxon>Clunio</taxon>
    </lineage>
</organism>
<evidence type="ECO:0000313" key="2">
    <source>
        <dbReference type="EMBL" id="CRK94201.1"/>
    </source>
</evidence>
<dbReference type="AlphaFoldDB" id="A0A1J1I703"/>
<sequence>MLSSSIITLDALSMTIESVQRLNSRKTKPNQASTQKCVSLELDFNTHKLSKAFLSPNDSKCETNQSILSSYHHSKPSHNE</sequence>
<name>A0A1J1I703_9DIPT</name>
<feature type="compositionally biased region" description="Polar residues" evidence="1">
    <location>
        <begin position="56"/>
        <end position="71"/>
    </location>
</feature>
<evidence type="ECO:0000313" key="3">
    <source>
        <dbReference type="Proteomes" id="UP000183832"/>
    </source>
</evidence>
<gene>
    <name evidence="2" type="ORF">CLUMA_CG007717</name>
</gene>
<protein>
    <submittedName>
        <fullName evidence="2">CLUMA_CG007717, isoform A</fullName>
    </submittedName>
</protein>
<evidence type="ECO:0000256" key="1">
    <source>
        <dbReference type="SAM" id="MobiDB-lite"/>
    </source>
</evidence>